<dbReference type="Proteomes" id="UP001235939">
    <property type="component" value="Chromosome 08"/>
</dbReference>
<protein>
    <submittedName>
        <fullName evidence="2">Uncharacterized protein</fullName>
    </submittedName>
</protein>
<accession>A0ABY6KRX0</accession>
<name>A0ABY6KRX0_9ARAC</name>
<evidence type="ECO:0000313" key="3">
    <source>
        <dbReference type="Proteomes" id="UP001235939"/>
    </source>
</evidence>
<gene>
    <name evidence="2" type="ORF">LAZ67_8003839</name>
</gene>
<reference evidence="2 3" key="1">
    <citation type="submission" date="2022-01" db="EMBL/GenBank/DDBJ databases">
        <title>A chromosomal length assembly of Cordylochernes scorpioides.</title>
        <authorList>
            <person name="Zeh D."/>
            <person name="Zeh J."/>
        </authorList>
    </citation>
    <scope>NUCLEOTIDE SEQUENCE [LARGE SCALE GENOMIC DNA]</scope>
    <source>
        <strain evidence="2">IN4F17</strain>
        <tissue evidence="2">Whole Body</tissue>
    </source>
</reference>
<evidence type="ECO:0000313" key="2">
    <source>
        <dbReference type="EMBL" id="UYV71606.1"/>
    </source>
</evidence>
<keyword evidence="3" id="KW-1185">Reference proteome</keyword>
<dbReference type="EMBL" id="CP092870">
    <property type="protein sequence ID" value="UYV71606.1"/>
    <property type="molecule type" value="Genomic_DNA"/>
</dbReference>
<proteinExistence type="predicted"/>
<feature type="region of interest" description="Disordered" evidence="1">
    <location>
        <begin position="32"/>
        <end position="56"/>
    </location>
</feature>
<organism evidence="2 3">
    <name type="scientific">Cordylochernes scorpioides</name>
    <dbReference type="NCBI Taxonomy" id="51811"/>
    <lineage>
        <taxon>Eukaryota</taxon>
        <taxon>Metazoa</taxon>
        <taxon>Ecdysozoa</taxon>
        <taxon>Arthropoda</taxon>
        <taxon>Chelicerata</taxon>
        <taxon>Arachnida</taxon>
        <taxon>Pseudoscorpiones</taxon>
        <taxon>Cheliferoidea</taxon>
        <taxon>Chernetidae</taxon>
        <taxon>Cordylochernes</taxon>
    </lineage>
</organism>
<sequence length="193" mass="21391">MKKNYDKKHMERSYEPGELVAVWTPIRKIGKAESSAASGDQGDTRQHRRRQGEAGHNHHENYIFVELCPDIPDYSYLRAIGDLVGGPKNITHFGRMNGHYIVGLASRNLASLLVEEGPEHRGNTPQGLLLPCKRAERIICGQAPRLCGGRHHRAGFCVNTRDITSIAPIMIKMGGVRLQRRPPGGVHACSTRA</sequence>
<evidence type="ECO:0000256" key="1">
    <source>
        <dbReference type="SAM" id="MobiDB-lite"/>
    </source>
</evidence>